<evidence type="ECO:0000313" key="2">
    <source>
        <dbReference type="EMBL" id="POM66303.1"/>
    </source>
</evidence>
<gene>
    <name evidence="2" type="ORF">PHPALM_17860</name>
</gene>
<organism evidence="2 3">
    <name type="scientific">Phytophthora palmivora</name>
    <dbReference type="NCBI Taxonomy" id="4796"/>
    <lineage>
        <taxon>Eukaryota</taxon>
        <taxon>Sar</taxon>
        <taxon>Stramenopiles</taxon>
        <taxon>Oomycota</taxon>
        <taxon>Peronosporomycetes</taxon>
        <taxon>Peronosporales</taxon>
        <taxon>Peronosporaceae</taxon>
        <taxon>Phytophthora</taxon>
    </lineage>
</organism>
<feature type="region of interest" description="Disordered" evidence="1">
    <location>
        <begin position="395"/>
        <end position="491"/>
    </location>
</feature>
<dbReference type="Proteomes" id="UP000237271">
    <property type="component" value="Unassembled WGS sequence"/>
</dbReference>
<reference evidence="2 3" key="1">
    <citation type="journal article" date="2017" name="Genome Biol. Evol.">
        <title>Phytophthora megakarya and P. palmivora, closely related causal agents of cacao black pod rot, underwent increases in genome sizes and gene numbers by different mechanisms.</title>
        <authorList>
            <person name="Ali S.S."/>
            <person name="Shao J."/>
            <person name="Lary D.J."/>
            <person name="Kronmiller B."/>
            <person name="Shen D."/>
            <person name="Strem M.D."/>
            <person name="Amoako-Attah I."/>
            <person name="Akrofi A.Y."/>
            <person name="Begoude B.A."/>
            <person name="Ten Hoopen G.M."/>
            <person name="Coulibaly K."/>
            <person name="Kebe B.I."/>
            <person name="Melnick R.L."/>
            <person name="Guiltinan M.J."/>
            <person name="Tyler B.M."/>
            <person name="Meinhardt L.W."/>
            <person name="Bailey B.A."/>
        </authorList>
    </citation>
    <scope>NUCLEOTIDE SEQUENCE [LARGE SCALE GENOMIC DNA]</scope>
    <source>
        <strain evidence="3">sbr112.9</strain>
    </source>
</reference>
<protein>
    <submittedName>
        <fullName evidence="2">Polyprotein</fullName>
    </submittedName>
</protein>
<evidence type="ECO:0000256" key="1">
    <source>
        <dbReference type="SAM" id="MobiDB-lite"/>
    </source>
</evidence>
<dbReference type="Pfam" id="PF14223">
    <property type="entry name" value="Retrotran_gag_2"/>
    <property type="match status" value="1"/>
</dbReference>
<keyword evidence="3" id="KW-1185">Reference proteome</keyword>
<evidence type="ECO:0000313" key="3">
    <source>
        <dbReference type="Proteomes" id="UP000237271"/>
    </source>
</evidence>
<dbReference type="PANTHER" id="PTHR47481">
    <property type="match status" value="1"/>
</dbReference>
<feature type="non-terminal residue" evidence="2">
    <location>
        <position position="620"/>
    </location>
</feature>
<comment type="caution">
    <text evidence="2">The sequence shown here is derived from an EMBL/GenBank/DDBJ whole genome shotgun (WGS) entry which is preliminary data.</text>
</comment>
<feature type="compositionally biased region" description="Low complexity" evidence="1">
    <location>
        <begin position="121"/>
        <end position="140"/>
    </location>
</feature>
<dbReference type="AlphaFoldDB" id="A0A2P4XL75"/>
<dbReference type="EMBL" id="NCKW01009662">
    <property type="protein sequence ID" value="POM66303.1"/>
    <property type="molecule type" value="Genomic_DNA"/>
</dbReference>
<sequence>MVETRTRTYISSQVMSPRRDSPQPNSERVQDVAQDAHVAEVAVQPAPTVTLVESQLEGLLTRVGSALDRLTEQQLRGSGPAHDSQRLLFRDFAAEPARPRRAPPYGQPRGDPLAEGFPVPSTTSSLSAAATPAAQEAAAAQHFGTSTSTFGHAPTDFSVEPAEGETGMAGQHRCVRCMNASNHVAPNARLDNENYKTWRAEMCVILDASNLLPPLLGQERIEDQQNDAQRRCFTQRLRVAQREIVMALSEELQGRFSDVIERADPLLLWRTLREHFDNHPGVNAVFLKRDMLNRRLQSNEPLNKYFDDMDHFKQQLRRRNQPLPDNEAVSVLLFNTIGVYPAVVNEHEVRLARGEDITWEQAIERLRLAEHARQEADNQQGRGGRVAQRDVAFVGNHGSSQGHGGGRRSSSSARNNQRRRSRGRSRGRSRSHSPRRSNKRHRSNSTVRSNDSLAKRKAKTKCNACGEVGHWRGDPVCRQQGNDSGNSDRQRPANMANVVIVKNNKSAPEKKGVLAVRDSMDVQRASADMVEWILDSGAAGSVTGDLTLFTELREDATSELLFGNEERLLDDVSYSKSTPFNLISQTYMQFACGFKLRLSEDQRTMWLVKDSLKLRFDYDR</sequence>
<dbReference type="PANTHER" id="PTHR47481:SF21">
    <property type="entry name" value="BASIC-LEUCINE ZIPPER TRANSCRIPTION FACTOR Q-RELATED"/>
    <property type="match status" value="1"/>
</dbReference>
<feature type="region of interest" description="Disordered" evidence="1">
    <location>
        <begin position="1"/>
        <end position="30"/>
    </location>
</feature>
<feature type="compositionally biased region" description="Basic residues" evidence="1">
    <location>
        <begin position="416"/>
        <end position="443"/>
    </location>
</feature>
<feature type="region of interest" description="Disordered" evidence="1">
    <location>
        <begin position="93"/>
        <end position="141"/>
    </location>
</feature>
<dbReference type="OrthoDB" id="129009at2759"/>
<name>A0A2P4XL75_9STRA</name>
<proteinExistence type="predicted"/>
<accession>A0A2P4XL75</accession>